<dbReference type="EMBL" id="GBEZ01024838">
    <property type="protein sequence ID" value="JAC62191.1"/>
    <property type="molecule type" value="Transcribed_RNA"/>
</dbReference>
<gene>
    <name evidence="8" type="primary">NBS1</name>
    <name evidence="7" type="ORF">TSPGSL018_24025</name>
    <name evidence="8" type="ORF">TSPGSL018_7308</name>
</gene>
<feature type="domain" description="FHA" evidence="6">
    <location>
        <begin position="17"/>
        <end position="73"/>
    </location>
</feature>
<keyword evidence="2" id="KW-0227">DNA damage</keyword>
<evidence type="ECO:0000256" key="1">
    <source>
        <dbReference type="ARBA" id="ARBA00004123"/>
    </source>
</evidence>
<comment type="subcellular location">
    <subcellularLocation>
        <location evidence="1">Nucleus</location>
    </subcellularLocation>
</comment>
<dbReference type="GO" id="GO:0007095">
    <property type="term" value="P:mitotic G2 DNA damage checkpoint signaling"/>
    <property type="evidence" value="ECO:0007669"/>
    <property type="project" value="InterPro"/>
</dbReference>
<dbReference type="PANTHER" id="PTHR12162:SF0">
    <property type="entry name" value="NIBRIN"/>
    <property type="match status" value="1"/>
</dbReference>
<keyword evidence="4" id="KW-0539">Nucleus</keyword>
<keyword evidence="3" id="KW-0234">DNA repair</keyword>
<dbReference type="PROSITE" id="PS50006">
    <property type="entry name" value="FHA_DOMAIN"/>
    <property type="match status" value="1"/>
</dbReference>
<dbReference type="GO" id="GO:0000724">
    <property type="term" value="P:double-strand break repair via homologous recombination"/>
    <property type="evidence" value="ECO:0007669"/>
    <property type="project" value="TreeGrafter"/>
</dbReference>
<sequence length="180" mass="19346">MVWVLSETSPEGRTHILLAGKYSIGRKDADIVLEDKSISRKHAEICVAVSEFEGVNTNVPRVHITSFGQFGTFCKALEGQNFKALQKGVVSELGNGAVLRFGRVKELSLRHQELVLFVSGSVDTQLQEKAAAAGIQTSAAWDGRATHILIEDALSEAGAAATICGHLGGQPVVSGRWYRT</sequence>
<protein>
    <submittedName>
        <fullName evidence="8">Nijmegen breakage syndrome protein 1</fullName>
    </submittedName>
</protein>
<dbReference type="Pfam" id="PF00498">
    <property type="entry name" value="FHA"/>
    <property type="match status" value="1"/>
</dbReference>
<dbReference type="EMBL" id="GBEZ01003432">
    <property type="protein sequence ID" value="JAC81708.1"/>
    <property type="molecule type" value="Transcribed_RNA"/>
</dbReference>
<dbReference type="AlphaFoldDB" id="A0A061SBQ7"/>
<evidence type="ECO:0000256" key="5">
    <source>
        <dbReference type="ARBA" id="ARBA00044757"/>
    </source>
</evidence>
<evidence type="ECO:0000259" key="6">
    <source>
        <dbReference type="PROSITE" id="PS50006"/>
    </source>
</evidence>
<evidence type="ECO:0000256" key="4">
    <source>
        <dbReference type="ARBA" id="ARBA00023242"/>
    </source>
</evidence>
<evidence type="ECO:0000256" key="3">
    <source>
        <dbReference type="ARBA" id="ARBA00023204"/>
    </source>
</evidence>
<evidence type="ECO:0000256" key="2">
    <source>
        <dbReference type="ARBA" id="ARBA00022763"/>
    </source>
</evidence>
<proteinExistence type="inferred from homology"/>
<dbReference type="CDD" id="cd22667">
    <property type="entry name" value="FHA_NBN"/>
    <property type="match status" value="1"/>
</dbReference>
<dbReference type="InterPro" id="IPR040227">
    <property type="entry name" value="Nibrin-rel"/>
</dbReference>
<name>A0A061SBQ7_9CHLO</name>
<dbReference type="Gene3D" id="2.60.200.20">
    <property type="match status" value="1"/>
</dbReference>
<dbReference type="InterPro" id="IPR008984">
    <property type="entry name" value="SMAD_FHA_dom_sf"/>
</dbReference>
<evidence type="ECO:0000313" key="7">
    <source>
        <dbReference type="EMBL" id="JAC62191.1"/>
    </source>
</evidence>
<comment type="similarity">
    <text evidence="5">Belongs to the Nibrin family.</text>
</comment>
<accession>A0A061SBQ7</accession>
<organism evidence="8">
    <name type="scientific">Tetraselmis sp. GSL018</name>
    <dbReference type="NCBI Taxonomy" id="582737"/>
    <lineage>
        <taxon>Eukaryota</taxon>
        <taxon>Viridiplantae</taxon>
        <taxon>Chlorophyta</taxon>
        <taxon>core chlorophytes</taxon>
        <taxon>Chlorodendrophyceae</taxon>
        <taxon>Chlorodendrales</taxon>
        <taxon>Chlorodendraceae</taxon>
        <taxon>Tetraselmis</taxon>
    </lineage>
</organism>
<evidence type="ECO:0000313" key="8">
    <source>
        <dbReference type="EMBL" id="JAC81708.1"/>
    </source>
</evidence>
<dbReference type="SUPFAM" id="SSF49879">
    <property type="entry name" value="SMAD/FHA domain"/>
    <property type="match status" value="1"/>
</dbReference>
<dbReference type="InterPro" id="IPR000253">
    <property type="entry name" value="FHA_dom"/>
</dbReference>
<reference evidence="8" key="1">
    <citation type="submission" date="2014-05" db="EMBL/GenBank/DDBJ databases">
        <title>The transcriptome of the halophilic microalga Tetraselmis sp. GSL018 isolated from the Great Salt Lake, Utah.</title>
        <authorList>
            <person name="Jinkerson R.E."/>
            <person name="D'Adamo S."/>
            <person name="Posewitz M.C."/>
        </authorList>
    </citation>
    <scope>NUCLEOTIDE SEQUENCE</scope>
    <source>
        <strain evidence="8">GSL018</strain>
    </source>
</reference>
<dbReference type="GO" id="GO:0030870">
    <property type="term" value="C:Mre11 complex"/>
    <property type="evidence" value="ECO:0007669"/>
    <property type="project" value="InterPro"/>
</dbReference>
<dbReference type="PANTHER" id="PTHR12162">
    <property type="entry name" value="NIBRIN-RELATED"/>
    <property type="match status" value="1"/>
</dbReference>
<dbReference type="GO" id="GO:0003684">
    <property type="term" value="F:damaged DNA binding"/>
    <property type="evidence" value="ECO:0007669"/>
    <property type="project" value="TreeGrafter"/>
</dbReference>